<sequence>MGDEITEDEMSLIEQDELQEARIRSLQVTDDSTIDRIKQEKRDTEQRLLGALRETEASLFLLRDQNVAMQMRIDKAEAELKRVNAEKEAMKDEYRKKEIEMMKQNEEKSAREQREAQNTEDKLRTQRDSERDIRMEKERILILLEEELKRTKLEIQKVRQEKEVLERQRKTERKVAKEERNKASNDLQKMMEESAKELSKNYQEKELKIEELNKTLQENLKLAHEEYKQLQENNKTEVTMLLKEKELIIRESVAKHEEMAGKTLELSERKNVQLFALANQSAHSEIMMMKEHSEFAHIAKCGEDSSKIQSIKSALIDDVSDSLELWAQLELSNVDSNLVKDNINGKSQVIKKNIDVFRKSIDESSSLGDNKTLWKNELKRLNTLATNYARSVRREIQNEETTMTRFNELEDECEKLKNAVHDLPDLEADTFAALINRSAQRTIRSAENRGLIKEITVGKNDENIGEKDIKCEPVIEEPQ</sequence>
<dbReference type="EMBL" id="BTSX01000006">
    <property type="protein sequence ID" value="GMT03926.1"/>
    <property type="molecule type" value="Genomic_DNA"/>
</dbReference>
<reference evidence="2" key="1">
    <citation type="submission" date="2023-10" db="EMBL/GenBank/DDBJ databases">
        <title>Genome assembly of Pristionchus species.</title>
        <authorList>
            <person name="Yoshida K."/>
            <person name="Sommer R.J."/>
        </authorList>
    </citation>
    <scope>NUCLEOTIDE SEQUENCE</scope>
    <source>
        <strain evidence="2">RS0144</strain>
    </source>
</reference>
<accession>A0AAV5UAK5</accession>
<feature type="region of interest" description="Disordered" evidence="1">
    <location>
        <begin position="103"/>
        <end position="130"/>
    </location>
</feature>
<evidence type="ECO:0000256" key="1">
    <source>
        <dbReference type="SAM" id="MobiDB-lite"/>
    </source>
</evidence>
<keyword evidence="3" id="KW-1185">Reference proteome</keyword>
<evidence type="ECO:0000313" key="3">
    <source>
        <dbReference type="Proteomes" id="UP001432027"/>
    </source>
</evidence>
<protein>
    <submittedName>
        <fullName evidence="2">Uncharacterized protein</fullName>
    </submittedName>
</protein>
<organism evidence="2 3">
    <name type="scientific">Pristionchus entomophagus</name>
    <dbReference type="NCBI Taxonomy" id="358040"/>
    <lineage>
        <taxon>Eukaryota</taxon>
        <taxon>Metazoa</taxon>
        <taxon>Ecdysozoa</taxon>
        <taxon>Nematoda</taxon>
        <taxon>Chromadorea</taxon>
        <taxon>Rhabditida</taxon>
        <taxon>Rhabditina</taxon>
        <taxon>Diplogasteromorpha</taxon>
        <taxon>Diplogasteroidea</taxon>
        <taxon>Neodiplogasteridae</taxon>
        <taxon>Pristionchus</taxon>
    </lineage>
</organism>
<gene>
    <name evidence="2" type="ORF">PENTCL1PPCAC_26101</name>
</gene>
<dbReference type="Proteomes" id="UP001432027">
    <property type="component" value="Unassembled WGS sequence"/>
</dbReference>
<comment type="caution">
    <text evidence="2">The sequence shown here is derived from an EMBL/GenBank/DDBJ whole genome shotgun (WGS) entry which is preliminary data.</text>
</comment>
<evidence type="ECO:0000313" key="2">
    <source>
        <dbReference type="EMBL" id="GMT03926.1"/>
    </source>
</evidence>
<proteinExistence type="predicted"/>
<dbReference type="AlphaFoldDB" id="A0AAV5UAK5"/>
<name>A0AAV5UAK5_9BILA</name>